<evidence type="ECO:0000313" key="2">
    <source>
        <dbReference type="Proteomes" id="UP001271007"/>
    </source>
</evidence>
<evidence type="ECO:0000313" key="1">
    <source>
        <dbReference type="EMBL" id="KAK3050359.1"/>
    </source>
</evidence>
<organism evidence="1 2">
    <name type="scientific">Extremus antarcticus</name>
    <dbReference type="NCBI Taxonomy" id="702011"/>
    <lineage>
        <taxon>Eukaryota</taxon>
        <taxon>Fungi</taxon>
        <taxon>Dikarya</taxon>
        <taxon>Ascomycota</taxon>
        <taxon>Pezizomycotina</taxon>
        <taxon>Dothideomycetes</taxon>
        <taxon>Dothideomycetidae</taxon>
        <taxon>Mycosphaerellales</taxon>
        <taxon>Extremaceae</taxon>
        <taxon>Extremus</taxon>
    </lineage>
</organism>
<protein>
    <submittedName>
        <fullName evidence="1">Uncharacterized protein</fullName>
    </submittedName>
</protein>
<keyword evidence="2" id="KW-1185">Reference proteome</keyword>
<dbReference type="AlphaFoldDB" id="A0AAJ0DAX3"/>
<comment type="caution">
    <text evidence="1">The sequence shown here is derived from an EMBL/GenBank/DDBJ whole genome shotgun (WGS) entry which is preliminary data.</text>
</comment>
<dbReference type="EMBL" id="JAWDJX010000033">
    <property type="protein sequence ID" value="KAK3050359.1"/>
    <property type="molecule type" value="Genomic_DNA"/>
</dbReference>
<name>A0AAJ0DAX3_9PEZI</name>
<reference evidence="1" key="1">
    <citation type="submission" date="2023-04" db="EMBL/GenBank/DDBJ databases">
        <title>Black Yeasts Isolated from many extreme environments.</title>
        <authorList>
            <person name="Coleine C."/>
            <person name="Stajich J.E."/>
            <person name="Selbmann L."/>
        </authorList>
    </citation>
    <scope>NUCLEOTIDE SEQUENCE</scope>
    <source>
        <strain evidence="1">CCFEE 5312</strain>
    </source>
</reference>
<proteinExistence type="predicted"/>
<accession>A0AAJ0DAX3</accession>
<dbReference type="Proteomes" id="UP001271007">
    <property type="component" value="Unassembled WGS sequence"/>
</dbReference>
<sequence length="231" mass="25748">MSTQVLAVQLRPNQPPELIMKISTSTNPLKDTLLDVLALPVEIQTQIFGLMIQPDPLFVNRSHHISTFPKRPKHDPDAEIKSTITKLNASFYGFVSKHFLYEAYCLENPLTAVIAHFLDRTVKICHSTFTKHGEVQEHMRRLSIHGFGIGMDIGLESVIPHYLSEAKAIVARCPRLFELIFSVGVLPLPYAATQAQKAIAEEVAKLADKHSKKIRVTFVASTVGRSNGLVK</sequence>
<gene>
    <name evidence="1" type="ORF">LTR09_008509</name>
</gene>